<name>A0A9P8AVI3_9AGAR</name>
<dbReference type="InterPro" id="IPR020904">
    <property type="entry name" value="Sc_DH/Rdtase_CS"/>
</dbReference>
<dbReference type="Pfam" id="PF00106">
    <property type="entry name" value="adh_short"/>
    <property type="match status" value="1"/>
</dbReference>
<evidence type="ECO:0000256" key="2">
    <source>
        <dbReference type="ARBA" id="ARBA00022857"/>
    </source>
</evidence>
<comment type="similarity">
    <text evidence="1">Belongs to the short-chain dehydrogenases/reductases (SDR) family.</text>
</comment>
<dbReference type="RefSeq" id="XP_043042621.1">
    <property type="nucleotide sequence ID" value="XM_043189419.1"/>
</dbReference>
<proteinExistence type="inferred from homology"/>
<dbReference type="PANTHER" id="PTHR43008">
    <property type="entry name" value="BENZIL REDUCTASE"/>
    <property type="match status" value="1"/>
</dbReference>
<organism evidence="4 5">
    <name type="scientific">Guyanagaster necrorhizus</name>
    <dbReference type="NCBI Taxonomy" id="856835"/>
    <lineage>
        <taxon>Eukaryota</taxon>
        <taxon>Fungi</taxon>
        <taxon>Dikarya</taxon>
        <taxon>Basidiomycota</taxon>
        <taxon>Agaricomycotina</taxon>
        <taxon>Agaricomycetes</taxon>
        <taxon>Agaricomycetidae</taxon>
        <taxon>Agaricales</taxon>
        <taxon>Marasmiineae</taxon>
        <taxon>Physalacriaceae</taxon>
        <taxon>Guyanagaster</taxon>
    </lineage>
</organism>
<dbReference type="GO" id="GO:0050664">
    <property type="term" value="F:oxidoreductase activity, acting on NAD(P)H, oxygen as acceptor"/>
    <property type="evidence" value="ECO:0007669"/>
    <property type="project" value="TreeGrafter"/>
</dbReference>
<dbReference type="SUPFAM" id="SSF51735">
    <property type="entry name" value="NAD(P)-binding Rossmann-fold domains"/>
    <property type="match status" value="1"/>
</dbReference>
<gene>
    <name evidence="4" type="ORF">BT62DRAFT_979183</name>
</gene>
<dbReference type="PROSITE" id="PS00061">
    <property type="entry name" value="ADH_SHORT"/>
    <property type="match status" value="1"/>
</dbReference>
<dbReference type="GeneID" id="66111716"/>
<keyword evidence="5" id="KW-1185">Reference proteome</keyword>
<dbReference type="GO" id="GO:0016616">
    <property type="term" value="F:oxidoreductase activity, acting on the CH-OH group of donors, NAD or NADP as acceptor"/>
    <property type="evidence" value="ECO:0007669"/>
    <property type="project" value="UniProtKB-ARBA"/>
</dbReference>
<evidence type="ECO:0000313" key="5">
    <source>
        <dbReference type="Proteomes" id="UP000812287"/>
    </source>
</evidence>
<comment type="caution">
    <text evidence="4">The sequence shown here is derived from an EMBL/GenBank/DDBJ whole genome shotgun (WGS) entry which is preliminary data.</text>
</comment>
<dbReference type="InterPro" id="IPR002347">
    <property type="entry name" value="SDR_fam"/>
</dbReference>
<dbReference type="PANTHER" id="PTHR43008:SF8">
    <property type="entry name" value="BENZIL REDUCTASE ((S)-BENZOIN FORMING) IRC24"/>
    <property type="match status" value="1"/>
</dbReference>
<keyword evidence="3" id="KW-0560">Oxidoreductase</keyword>
<sequence length="285" mass="31210">MAGWVTMASWRSETRKNITLGEKSREPKFKLRISIRKTHLISTYRGIGLAVVKILLDTFNVNVAAISRTRTPELETLLSDNLLHIQCDVSDEPSLVRAILQVEQHFSHIDGLVLNAAVVEPMCRIGDSTPLSSWKTHFDVNFFSLITAVRAALPALRRSDVGGRIIFVSSGSAVKGTPAWGPYNASKAAMNSLCRTLSEEESKVTSVALRPGVVDTDMQAMLRTTGGESMSAKDYQKFLNYHTSGELLSPDLPGRVIAALSLQAPASLSGRFVSWNDESCTPFRS</sequence>
<reference evidence="4" key="1">
    <citation type="submission" date="2020-11" db="EMBL/GenBank/DDBJ databases">
        <title>Adaptations for nitrogen fixation in a non-lichenized fungal sporocarp promotes dispersal by wood-feeding termites.</title>
        <authorList>
            <consortium name="DOE Joint Genome Institute"/>
            <person name="Koch R.A."/>
            <person name="Yoon G."/>
            <person name="Arayal U."/>
            <person name="Lail K."/>
            <person name="Amirebrahimi M."/>
            <person name="Labutti K."/>
            <person name="Lipzen A."/>
            <person name="Riley R."/>
            <person name="Barry K."/>
            <person name="Henrissat B."/>
            <person name="Grigoriev I.V."/>
            <person name="Herr J.R."/>
            <person name="Aime M.C."/>
        </authorList>
    </citation>
    <scope>NUCLEOTIDE SEQUENCE</scope>
    <source>
        <strain evidence="4">MCA 3950</strain>
    </source>
</reference>
<accession>A0A9P8AVI3</accession>
<dbReference type="Gene3D" id="3.40.50.720">
    <property type="entry name" value="NAD(P)-binding Rossmann-like Domain"/>
    <property type="match status" value="1"/>
</dbReference>
<dbReference type="PRINTS" id="PR00081">
    <property type="entry name" value="GDHRDH"/>
</dbReference>
<dbReference type="InterPro" id="IPR036291">
    <property type="entry name" value="NAD(P)-bd_dom_sf"/>
</dbReference>
<dbReference type="Proteomes" id="UP000812287">
    <property type="component" value="Unassembled WGS sequence"/>
</dbReference>
<dbReference type="OrthoDB" id="9876299at2759"/>
<keyword evidence="2" id="KW-0521">NADP</keyword>
<evidence type="ECO:0000256" key="1">
    <source>
        <dbReference type="ARBA" id="ARBA00006484"/>
    </source>
</evidence>
<dbReference type="EMBL" id="MU250528">
    <property type="protein sequence ID" value="KAG7449121.1"/>
    <property type="molecule type" value="Genomic_DNA"/>
</dbReference>
<protein>
    <submittedName>
        <fullName evidence="4">NAD(P)-binding protein</fullName>
    </submittedName>
</protein>
<evidence type="ECO:0000256" key="3">
    <source>
        <dbReference type="ARBA" id="ARBA00023002"/>
    </source>
</evidence>
<dbReference type="AlphaFoldDB" id="A0A9P8AVI3"/>
<evidence type="ECO:0000313" key="4">
    <source>
        <dbReference type="EMBL" id="KAG7449121.1"/>
    </source>
</evidence>